<comment type="function">
    <text evidence="1">Component of the type II secretion system inner membrane complex required for the energy-dependent secretion of extracellular factors such as proteases and toxins from the periplasm.</text>
</comment>
<evidence type="ECO:0000256" key="7">
    <source>
        <dbReference type="ARBA" id="ARBA00022692"/>
    </source>
</evidence>
<accession>A0A0B5FQK0</accession>
<feature type="transmembrane region" description="Helical" evidence="15">
    <location>
        <begin position="378"/>
        <end position="399"/>
    </location>
</feature>
<dbReference type="PRINTS" id="PR00812">
    <property type="entry name" value="BCTERIALGSPF"/>
</dbReference>
<evidence type="ECO:0000256" key="14">
    <source>
        <dbReference type="RuleBase" id="RU003923"/>
    </source>
</evidence>
<feature type="transmembrane region" description="Helical" evidence="15">
    <location>
        <begin position="171"/>
        <end position="194"/>
    </location>
</feature>
<sequence length="406" mass="44673">MALYEYDGFNNRGKKVRGVAEGTSRRAIIQQLKSRGIIVTEVSQQSAETRNSGRFNFSFSRRKVSAADLAVASRQMATLLSAGISLDETLATIAGQLENPLLGKTLNQVREEIVQGQSLYYAMSQHPRLFSDLYVNMIQVGESSGTLDQAMHRLADFLEEQARLRSRIQAAMAYPVLMALIGTGVLFFLMAFVVPKVTRMLEDLGQTLPFATRALIGVSDFLSAWWWLMLVILAAGLFIFQQYVKKPKGRLNFDKRKLTAPVFGKLNLLLATARFTRTLGTLLRSGVPLLAALEIVKNLMGNRVLVETIEDTIVAVREGESLAQPLKRAGVFPPMVSQMAAVGEKSGELEEMLFKVADAYEHQVDSAINAMLSLLEPVMILLMGTVVGFIVLAILLPIFQASQGIG</sequence>
<evidence type="ECO:0000256" key="6">
    <source>
        <dbReference type="ARBA" id="ARBA00022519"/>
    </source>
</evidence>
<evidence type="ECO:0000256" key="10">
    <source>
        <dbReference type="ARBA" id="ARBA00022927"/>
    </source>
</evidence>
<evidence type="ECO:0000256" key="11">
    <source>
        <dbReference type="ARBA" id="ARBA00022989"/>
    </source>
</evidence>
<dbReference type="PANTHER" id="PTHR30012:SF0">
    <property type="entry name" value="TYPE II SECRETION SYSTEM PROTEIN F-RELATED"/>
    <property type="match status" value="1"/>
</dbReference>
<dbReference type="KEGG" id="gsb:GSUB_07195"/>
<evidence type="ECO:0000256" key="2">
    <source>
        <dbReference type="ARBA" id="ARBA00004429"/>
    </source>
</evidence>
<keyword evidence="4 14" id="KW-0813">Transport</keyword>
<reference evidence="17 18" key="1">
    <citation type="journal article" date="2015" name="Genome Announc.">
        <title>Genomes of Geoalkalibacter ferrihydriticus Z-0531T and Geoalkalibacter subterraneus Red1T, Two Haloalkaliphilic Metal-Reducing Deltaproteobacteria.</title>
        <authorList>
            <person name="Badalamenti J.P."/>
            <person name="Krajmalnik-Brown R."/>
            <person name="Torres C.I."/>
            <person name="Bond D.R."/>
        </authorList>
    </citation>
    <scope>NUCLEOTIDE SEQUENCE [LARGE SCALE GENOMIC DNA]</scope>
    <source>
        <strain evidence="17 18">Red1</strain>
    </source>
</reference>
<dbReference type="Pfam" id="PF00482">
    <property type="entry name" value="T2SSF"/>
    <property type="match status" value="2"/>
</dbReference>
<keyword evidence="5" id="KW-1003">Cell membrane</keyword>
<feature type="transmembrane region" description="Helical" evidence="15">
    <location>
        <begin position="214"/>
        <end position="240"/>
    </location>
</feature>
<organism evidence="17 18">
    <name type="scientific">Geoalkalibacter subterraneus</name>
    <dbReference type="NCBI Taxonomy" id="483547"/>
    <lineage>
        <taxon>Bacteria</taxon>
        <taxon>Pseudomonadati</taxon>
        <taxon>Thermodesulfobacteriota</taxon>
        <taxon>Desulfuromonadia</taxon>
        <taxon>Desulfuromonadales</taxon>
        <taxon>Geoalkalibacteraceae</taxon>
        <taxon>Geoalkalibacter</taxon>
    </lineage>
</organism>
<evidence type="ECO:0000256" key="15">
    <source>
        <dbReference type="SAM" id="Phobius"/>
    </source>
</evidence>
<dbReference type="AlphaFoldDB" id="A0A0B5FQK0"/>
<keyword evidence="8" id="KW-0479">Metal-binding</keyword>
<evidence type="ECO:0000259" key="16">
    <source>
        <dbReference type="Pfam" id="PF00482"/>
    </source>
</evidence>
<keyword evidence="12 15" id="KW-0472">Membrane</keyword>
<protein>
    <recommendedName>
        <fullName evidence="13">General secretion pathway protein F</fullName>
    </recommendedName>
</protein>
<evidence type="ECO:0000256" key="13">
    <source>
        <dbReference type="ARBA" id="ARBA00030750"/>
    </source>
</evidence>
<dbReference type="OrthoDB" id="9805682at2"/>
<dbReference type="HOGENOM" id="CLU_035032_2_1_7"/>
<dbReference type="Proteomes" id="UP000035036">
    <property type="component" value="Chromosome"/>
</dbReference>
<evidence type="ECO:0000256" key="5">
    <source>
        <dbReference type="ARBA" id="ARBA00022475"/>
    </source>
</evidence>
<keyword evidence="7 14" id="KW-0812">Transmembrane</keyword>
<keyword evidence="18" id="KW-1185">Reference proteome</keyword>
<evidence type="ECO:0000256" key="3">
    <source>
        <dbReference type="ARBA" id="ARBA00005745"/>
    </source>
</evidence>
<dbReference type="PANTHER" id="PTHR30012">
    <property type="entry name" value="GENERAL SECRETION PATHWAY PROTEIN"/>
    <property type="match status" value="1"/>
</dbReference>
<dbReference type="STRING" id="483547.GSUB_07195"/>
<keyword evidence="11 15" id="KW-1133">Transmembrane helix</keyword>
<evidence type="ECO:0000256" key="8">
    <source>
        <dbReference type="ARBA" id="ARBA00022723"/>
    </source>
</evidence>
<keyword evidence="10" id="KW-0653">Protein transport</keyword>
<dbReference type="EMBL" id="CP010311">
    <property type="protein sequence ID" value="AJF06375.1"/>
    <property type="molecule type" value="Genomic_DNA"/>
</dbReference>
<keyword evidence="6" id="KW-0997">Cell inner membrane</keyword>
<gene>
    <name evidence="17" type="ORF">GSUB_07195</name>
</gene>
<dbReference type="GO" id="GO:0046872">
    <property type="term" value="F:metal ion binding"/>
    <property type="evidence" value="ECO:0007669"/>
    <property type="project" value="UniProtKB-KW"/>
</dbReference>
<dbReference type="PROSITE" id="PS00874">
    <property type="entry name" value="T2SP_F"/>
    <property type="match status" value="1"/>
</dbReference>
<proteinExistence type="inferred from homology"/>
<dbReference type="InterPro" id="IPR018076">
    <property type="entry name" value="T2SS_GspF_dom"/>
</dbReference>
<dbReference type="InterPro" id="IPR001992">
    <property type="entry name" value="T2SS_GspF/T4SS_PilC_CS"/>
</dbReference>
<evidence type="ECO:0000256" key="9">
    <source>
        <dbReference type="ARBA" id="ARBA00022837"/>
    </source>
</evidence>
<evidence type="ECO:0000256" key="12">
    <source>
        <dbReference type="ARBA" id="ARBA00023136"/>
    </source>
</evidence>
<keyword evidence="9" id="KW-0106">Calcium</keyword>
<name>A0A0B5FQK0_9BACT</name>
<dbReference type="FunFam" id="1.20.81.30:FF:000001">
    <property type="entry name" value="Type II secretion system protein F"/>
    <property type="match status" value="2"/>
</dbReference>
<dbReference type="RefSeq" id="WP_040199970.1">
    <property type="nucleotide sequence ID" value="NZ_CP010311.1"/>
</dbReference>
<evidence type="ECO:0000313" key="17">
    <source>
        <dbReference type="EMBL" id="AJF06375.1"/>
    </source>
</evidence>
<dbReference type="GO" id="GO:0015627">
    <property type="term" value="C:type II protein secretion system complex"/>
    <property type="evidence" value="ECO:0007669"/>
    <property type="project" value="InterPro"/>
</dbReference>
<dbReference type="GO" id="GO:0005886">
    <property type="term" value="C:plasma membrane"/>
    <property type="evidence" value="ECO:0007669"/>
    <property type="project" value="UniProtKB-SubCell"/>
</dbReference>
<dbReference type="InterPro" id="IPR003004">
    <property type="entry name" value="GspF/PilC"/>
</dbReference>
<evidence type="ECO:0000256" key="4">
    <source>
        <dbReference type="ARBA" id="ARBA00022448"/>
    </source>
</evidence>
<dbReference type="GO" id="GO:0015628">
    <property type="term" value="P:protein secretion by the type II secretion system"/>
    <property type="evidence" value="ECO:0007669"/>
    <property type="project" value="InterPro"/>
</dbReference>
<dbReference type="InterPro" id="IPR011850">
    <property type="entry name" value="T2SS_GspF"/>
</dbReference>
<evidence type="ECO:0000256" key="1">
    <source>
        <dbReference type="ARBA" id="ARBA00002684"/>
    </source>
</evidence>
<comment type="similarity">
    <text evidence="3 14">Belongs to the GSP F family.</text>
</comment>
<dbReference type="NCBIfam" id="TIGR02120">
    <property type="entry name" value="GspF"/>
    <property type="match status" value="1"/>
</dbReference>
<evidence type="ECO:0000313" key="18">
    <source>
        <dbReference type="Proteomes" id="UP000035036"/>
    </source>
</evidence>
<feature type="domain" description="Type II secretion system protein GspF" evidence="16">
    <location>
        <begin position="275"/>
        <end position="397"/>
    </location>
</feature>
<dbReference type="InterPro" id="IPR042094">
    <property type="entry name" value="T2SS_GspF_sf"/>
</dbReference>
<comment type="subcellular location">
    <subcellularLocation>
        <location evidence="2">Cell inner membrane</location>
        <topology evidence="2">Multi-pass membrane protein</topology>
    </subcellularLocation>
    <subcellularLocation>
        <location evidence="14">Cell membrane</location>
        <topology evidence="14">Multi-pass membrane protein</topology>
    </subcellularLocation>
</comment>
<feature type="domain" description="Type II secretion system protein GspF" evidence="16">
    <location>
        <begin position="73"/>
        <end position="195"/>
    </location>
</feature>
<dbReference type="Gene3D" id="1.20.81.30">
    <property type="entry name" value="Type II secretion system (T2SS), domain F"/>
    <property type="match status" value="2"/>
</dbReference>